<dbReference type="SMART" id="SM00827">
    <property type="entry name" value="PKS_AT"/>
    <property type="match status" value="1"/>
</dbReference>
<dbReference type="Proteomes" id="UP000179157">
    <property type="component" value="Unassembled WGS sequence"/>
</dbReference>
<dbReference type="SUPFAM" id="SSF52151">
    <property type="entry name" value="FabD/lysophospholipase-like"/>
    <property type="match status" value="1"/>
</dbReference>
<dbReference type="Gene3D" id="3.30.70.250">
    <property type="entry name" value="Malonyl-CoA ACP transacylase, ACP-binding"/>
    <property type="match status" value="1"/>
</dbReference>
<dbReference type="PIRSF" id="PIRSF000446">
    <property type="entry name" value="Mct"/>
    <property type="match status" value="1"/>
</dbReference>
<dbReference type="Pfam" id="PF00698">
    <property type="entry name" value="Acyl_transf_1"/>
    <property type="match status" value="1"/>
</dbReference>
<evidence type="ECO:0000256" key="5">
    <source>
        <dbReference type="PIRSR" id="PIRSR000446-1"/>
    </source>
</evidence>
<gene>
    <name evidence="7" type="ORF">A2Z21_07450</name>
</gene>
<evidence type="ECO:0000256" key="4">
    <source>
        <dbReference type="PIRNR" id="PIRNR000446"/>
    </source>
</evidence>
<dbReference type="InterPro" id="IPR004410">
    <property type="entry name" value="Malonyl_CoA-ACP_transAc_FabD"/>
</dbReference>
<dbReference type="GO" id="GO:0004314">
    <property type="term" value="F:[acyl-carrier-protein] S-malonyltransferase activity"/>
    <property type="evidence" value="ECO:0007669"/>
    <property type="project" value="UniProtKB-EC"/>
</dbReference>
<feature type="active site" evidence="5">
    <location>
        <position position="194"/>
    </location>
</feature>
<name>A0A1F5V0J1_FRAXR</name>
<proteinExistence type="inferred from homology"/>
<dbReference type="EC" id="2.3.1.39" evidence="4"/>
<dbReference type="GO" id="GO:0006633">
    <property type="term" value="P:fatty acid biosynthetic process"/>
    <property type="evidence" value="ECO:0007669"/>
    <property type="project" value="TreeGrafter"/>
</dbReference>
<organism evidence="7 8">
    <name type="scientific">Fraserbacteria sp. (strain RBG_16_55_9)</name>
    <dbReference type="NCBI Taxonomy" id="1817864"/>
    <lineage>
        <taxon>Bacteria</taxon>
        <taxon>Candidatus Fraseribacteriota</taxon>
    </lineage>
</organism>
<keyword evidence="2 4" id="KW-0012">Acyltransferase</keyword>
<dbReference type="InterPro" id="IPR014043">
    <property type="entry name" value="Acyl_transferase_dom"/>
</dbReference>
<dbReference type="SUPFAM" id="SSF55048">
    <property type="entry name" value="Probable ACP-binding domain of malonyl-CoA ACP transacylase"/>
    <property type="match status" value="1"/>
</dbReference>
<comment type="similarity">
    <text evidence="4">Belongs to the fabD family.</text>
</comment>
<keyword evidence="1 4" id="KW-0808">Transferase</keyword>
<feature type="active site" evidence="5">
    <location>
        <position position="90"/>
    </location>
</feature>
<dbReference type="PANTHER" id="PTHR42681">
    <property type="entry name" value="MALONYL-COA-ACYL CARRIER PROTEIN TRANSACYLASE, MITOCHONDRIAL"/>
    <property type="match status" value="1"/>
</dbReference>
<sequence>MKTALVFPGQGSQSVGMGKEFYERFPQQIEPFYQRAHQALGFDLKQLIFEGPDERLTLTQNAQPAILLDSVIKHELLKGRLKPDVGAGHSLGEYSALACAGVLSLEDALQLVHNRGKYMQEAVPVGQGAMVAILKLEAERVEEICIATGAEIANFNAPGQIVISGERERVLQSKKLAEEAGGRGIELEVSAPFHSSLMAPAEARLKLDIERVRFEKPAFPVISTVSGQPETDPKRIQALLMKQITSQVRWVDYIKTMKSLGVKRLIEVGPGEVLTRLNRRIDIALESTAFTAAFA</sequence>
<evidence type="ECO:0000256" key="2">
    <source>
        <dbReference type="ARBA" id="ARBA00023315"/>
    </source>
</evidence>
<accession>A0A1F5V0J1</accession>
<dbReference type="NCBIfam" id="TIGR00128">
    <property type="entry name" value="fabD"/>
    <property type="match status" value="1"/>
</dbReference>
<evidence type="ECO:0000256" key="1">
    <source>
        <dbReference type="ARBA" id="ARBA00022679"/>
    </source>
</evidence>
<evidence type="ECO:0000256" key="3">
    <source>
        <dbReference type="ARBA" id="ARBA00048462"/>
    </source>
</evidence>
<feature type="domain" description="Malonyl-CoA:ACP transacylase (MAT)" evidence="6">
    <location>
        <begin position="6"/>
        <end position="290"/>
    </location>
</feature>
<dbReference type="STRING" id="1817864.A2Z21_07450"/>
<dbReference type="InterPro" id="IPR050858">
    <property type="entry name" value="Mal-CoA-ACP_Trans/PKS_FabD"/>
</dbReference>
<protein>
    <recommendedName>
        <fullName evidence="4">Malonyl CoA-acyl carrier protein transacylase</fullName>
        <ecNumber evidence="4">2.3.1.39</ecNumber>
    </recommendedName>
</protein>
<dbReference type="AlphaFoldDB" id="A0A1F5V0J1"/>
<evidence type="ECO:0000313" key="7">
    <source>
        <dbReference type="EMBL" id="OGF56926.1"/>
    </source>
</evidence>
<dbReference type="Gene3D" id="3.40.366.10">
    <property type="entry name" value="Malonyl-Coenzyme A Acyl Carrier Protein, domain 2"/>
    <property type="match status" value="1"/>
</dbReference>
<evidence type="ECO:0000259" key="6">
    <source>
        <dbReference type="SMART" id="SM00827"/>
    </source>
</evidence>
<dbReference type="GO" id="GO:0005829">
    <property type="term" value="C:cytosol"/>
    <property type="evidence" value="ECO:0007669"/>
    <property type="project" value="TreeGrafter"/>
</dbReference>
<reference evidence="7 8" key="1">
    <citation type="journal article" date="2016" name="Nat. Commun.">
        <title>Thousands of microbial genomes shed light on interconnected biogeochemical processes in an aquifer system.</title>
        <authorList>
            <person name="Anantharaman K."/>
            <person name="Brown C.T."/>
            <person name="Hug L.A."/>
            <person name="Sharon I."/>
            <person name="Castelle C.J."/>
            <person name="Probst A.J."/>
            <person name="Thomas B.C."/>
            <person name="Singh A."/>
            <person name="Wilkins M.J."/>
            <person name="Karaoz U."/>
            <person name="Brodie E.L."/>
            <person name="Williams K.H."/>
            <person name="Hubbard S.S."/>
            <person name="Banfield J.F."/>
        </authorList>
    </citation>
    <scope>NUCLEOTIDE SEQUENCE [LARGE SCALE GENOMIC DNA]</scope>
    <source>
        <strain evidence="8">RBG_16_55_9</strain>
    </source>
</reference>
<dbReference type="InterPro" id="IPR016035">
    <property type="entry name" value="Acyl_Trfase/lysoPLipase"/>
</dbReference>
<dbReference type="InterPro" id="IPR016036">
    <property type="entry name" value="Malonyl_transacylase_ACP-bd"/>
</dbReference>
<dbReference type="PANTHER" id="PTHR42681:SF1">
    <property type="entry name" value="MALONYL-COA-ACYL CARRIER PROTEIN TRANSACYLASE, MITOCHONDRIAL"/>
    <property type="match status" value="1"/>
</dbReference>
<dbReference type="EMBL" id="MFGX01000023">
    <property type="protein sequence ID" value="OGF56926.1"/>
    <property type="molecule type" value="Genomic_DNA"/>
</dbReference>
<comment type="caution">
    <text evidence="7">The sequence shown here is derived from an EMBL/GenBank/DDBJ whole genome shotgun (WGS) entry which is preliminary data.</text>
</comment>
<evidence type="ECO:0000313" key="8">
    <source>
        <dbReference type="Proteomes" id="UP000179157"/>
    </source>
</evidence>
<comment type="catalytic activity">
    <reaction evidence="3 4">
        <text>holo-[ACP] + malonyl-CoA = malonyl-[ACP] + CoA</text>
        <dbReference type="Rhea" id="RHEA:41792"/>
        <dbReference type="Rhea" id="RHEA-COMP:9623"/>
        <dbReference type="Rhea" id="RHEA-COMP:9685"/>
        <dbReference type="ChEBI" id="CHEBI:57287"/>
        <dbReference type="ChEBI" id="CHEBI:57384"/>
        <dbReference type="ChEBI" id="CHEBI:64479"/>
        <dbReference type="ChEBI" id="CHEBI:78449"/>
        <dbReference type="EC" id="2.3.1.39"/>
    </reaction>
</comment>
<dbReference type="InterPro" id="IPR024925">
    <property type="entry name" value="Malonyl_CoA-ACP_transAc"/>
</dbReference>
<dbReference type="InterPro" id="IPR001227">
    <property type="entry name" value="Ac_transferase_dom_sf"/>
</dbReference>